<dbReference type="EMBL" id="CAFABE010000119">
    <property type="protein sequence ID" value="CAB4834331.1"/>
    <property type="molecule type" value="Genomic_DNA"/>
</dbReference>
<dbReference type="InterPro" id="IPR029069">
    <property type="entry name" value="HotDog_dom_sf"/>
</dbReference>
<evidence type="ECO:0000313" key="4">
    <source>
        <dbReference type="EMBL" id="CAB5030510.1"/>
    </source>
</evidence>
<dbReference type="EMBL" id="CAFBPM010000021">
    <property type="protein sequence ID" value="CAB5030510.1"/>
    <property type="molecule type" value="Genomic_DNA"/>
</dbReference>
<dbReference type="EMBL" id="CAFBLT010000003">
    <property type="protein sequence ID" value="CAB4882783.1"/>
    <property type="molecule type" value="Genomic_DNA"/>
</dbReference>
<evidence type="ECO:0000313" key="3">
    <source>
        <dbReference type="EMBL" id="CAB4882783.1"/>
    </source>
</evidence>
<proteinExistence type="predicted"/>
<gene>
    <name evidence="2" type="ORF">UFOPK3164_01634</name>
    <name evidence="3" type="ORF">UFOPK3427_01652</name>
    <name evidence="4" type="ORF">UFOPK4112_01594</name>
</gene>
<dbReference type="Pfam" id="PF13452">
    <property type="entry name" value="FAS1_DH_region"/>
    <property type="match status" value="1"/>
</dbReference>
<dbReference type="SUPFAM" id="SSF54637">
    <property type="entry name" value="Thioesterase/thiol ester dehydrase-isomerase"/>
    <property type="match status" value="1"/>
</dbReference>
<evidence type="ECO:0000259" key="1">
    <source>
        <dbReference type="Pfam" id="PF13452"/>
    </source>
</evidence>
<dbReference type="CDD" id="cd03441">
    <property type="entry name" value="R_hydratase_like"/>
    <property type="match status" value="1"/>
</dbReference>
<dbReference type="AlphaFoldDB" id="A0A6J7AN00"/>
<protein>
    <submittedName>
        <fullName evidence="2">Unannotated protein</fullName>
    </submittedName>
</protein>
<dbReference type="InterPro" id="IPR039569">
    <property type="entry name" value="FAS1-like_DH_region"/>
</dbReference>
<organism evidence="2">
    <name type="scientific">freshwater metagenome</name>
    <dbReference type="NCBI Taxonomy" id="449393"/>
    <lineage>
        <taxon>unclassified sequences</taxon>
        <taxon>metagenomes</taxon>
        <taxon>ecological metagenomes</taxon>
    </lineage>
</organism>
<accession>A0A6J7AN00</accession>
<reference evidence="2" key="1">
    <citation type="submission" date="2020-05" db="EMBL/GenBank/DDBJ databases">
        <authorList>
            <person name="Chiriac C."/>
            <person name="Salcher M."/>
            <person name="Ghai R."/>
            <person name="Kavagutti S V."/>
        </authorList>
    </citation>
    <scope>NUCLEOTIDE SEQUENCE</scope>
</reference>
<evidence type="ECO:0000313" key="2">
    <source>
        <dbReference type="EMBL" id="CAB4834331.1"/>
    </source>
</evidence>
<name>A0A6J7AN00_9ZZZZ</name>
<feature type="domain" description="FAS1-like dehydratase" evidence="1">
    <location>
        <begin position="9"/>
        <end position="150"/>
    </location>
</feature>
<dbReference type="Gene3D" id="3.10.129.10">
    <property type="entry name" value="Hotdog Thioesterase"/>
    <property type="match status" value="1"/>
</dbReference>
<sequence length="166" mass="17838">MADAAELEALVGTKTQSATVVIERAPLAFFAEAVFDDSQVYQDATVAEAEGFGAIPAPPTFPFVMDNWGRFPDIQGERVKKGPEGLSALGSVFSGGGLILHGEQSFSYERPVKVGDTLKGEGTVVEAYAKESKGKTMTFIVMETQWRDATTGDLVVTSRMNIINRV</sequence>